<protein>
    <recommendedName>
        <fullName evidence="5">tRNA pseudouridine synthase B</fullName>
        <ecNumber evidence="5">5.4.99.25</ecNumber>
    </recommendedName>
    <alternativeName>
        <fullName evidence="5">tRNA pseudouridine(55) synthase</fullName>
        <shortName evidence="5">Psi55 synthase</shortName>
    </alternativeName>
    <alternativeName>
        <fullName evidence="5">tRNA pseudouridylate synthase</fullName>
    </alternativeName>
    <alternativeName>
        <fullName evidence="5">tRNA-uridine isomerase</fullName>
    </alternativeName>
</protein>
<dbReference type="GO" id="GO:0003723">
    <property type="term" value="F:RNA binding"/>
    <property type="evidence" value="ECO:0007669"/>
    <property type="project" value="InterPro"/>
</dbReference>
<sequence length="287" mass="32039">MGKSGFLLIDKPLGPTSFDVIRTLRKKLGIRKMGHAGTLDPLASGLLIIAVGEATKLLPYMNTDRKTYLFELSFGTETDTDDREGSPRSTSPFCPSKEELENCLAQFRGTIEQKPPRYSAIKIQGKRAYKKARHGETFDIPARTVQIYELTLCAFDQQNRIAQFRADVSAGTYIRSLCRDIARAVGSVGHASKIHRDKIGAYSLSHAVAPDDCSNNNFCSPVDFPDNWTPYEINEADQKRVLHGMFLQNTLAPLSQLLLLHRKNTPIALAQAEGERINPKKVFPSWE</sequence>
<dbReference type="Proteomes" id="UP000017148">
    <property type="component" value="Unassembled WGS sequence"/>
</dbReference>
<comment type="function">
    <text evidence="5">Responsible for synthesis of pseudouridine from uracil-55 in the psi GC loop of transfer RNAs.</text>
</comment>
<dbReference type="EC" id="5.4.99.25" evidence="5"/>
<dbReference type="InterPro" id="IPR020103">
    <property type="entry name" value="PsdUridine_synth_cat_dom_sf"/>
</dbReference>
<evidence type="ECO:0000313" key="8">
    <source>
        <dbReference type="Proteomes" id="UP000017148"/>
    </source>
</evidence>
<dbReference type="STRING" id="1313304.CALK_0872"/>
<name>U7D6K1_9BACT</name>
<dbReference type="SUPFAM" id="SSF55120">
    <property type="entry name" value="Pseudouridine synthase"/>
    <property type="match status" value="1"/>
</dbReference>
<proteinExistence type="inferred from homology"/>
<dbReference type="AlphaFoldDB" id="U7D6K1"/>
<dbReference type="GO" id="GO:1990481">
    <property type="term" value="P:mRNA pseudouridine synthesis"/>
    <property type="evidence" value="ECO:0007669"/>
    <property type="project" value="TreeGrafter"/>
</dbReference>
<comment type="caution">
    <text evidence="7">The sequence shown here is derived from an EMBL/GenBank/DDBJ whole genome shotgun (WGS) entry which is preliminary data.</text>
</comment>
<comment type="similarity">
    <text evidence="2 5">Belongs to the pseudouridine synthase TruB family. Type 1 subfamily.</text>
</comment>
<dbReference type="Pfam" id="PF01509">
    <property type="entry name" value="TruB_N"/>
    <property type="match status" value="1"/>
</dbReference>
<dbReference type="PANTHER" id="PTHR13767:SF2">
    <property type="entry name" value="PSEUDOURIDYLATE SYNTHASE TRUB1"/>
    <property type="match status" value="1"/>
</dbReference>
<dbReference type="PATRIC" id="fig|1313304.3.peg.832"/>
<keyword evidence="4 5" id="KW-0413">Isomerase</keyword>
<feature type="domain" description="Pseudouridine synthase II N-terminal" evidence="6">
    <location>
        <begin position="25"/>
        <end position="174"/>
    </location>
</feature>
<accession>U7D6K1</accession>
<keyword evidence="8" id="KW-1185">Reference proteome</keyword>
<gene>
    <name evidence="5" type="primary">truB</name>
    <name evidence="7" type="ORF">CALK_0872</name>
</gene>
<feature type="active site" description="Nucleophile" evidence="5">
    <location>
        <position position="40"/>
    </location>
</feature>
<dbReference type="InterPro" id="IPR002501">
    <property type="entry name" value="PsdUridine_synth_N"/>
</dbReference>
<dbReference type="HAMAP" id="MF_01080">
    <property type="entry name" value="TruB_bact"/>
    <property type="match status" value="1"/>
</dbReference>
<dbReference type="CDD" id="cd02573">
    <property type="entry name" value="PseudoU_synth_EcTruB"/>
    <property type="match status" value="1"/>
</dbReference>
<dbReference type="GO" id="GO:0031119">
    <property type="term" value="P:tRNA pseudouridine synthesis"/>
    <property type="evidence" value="ECO:0007669"/>
    <property type="project" value="UniProtKB-UniRule"/>
</dbReference>
<keyword evidence="3 5" id="KW-0819">tRNA processing</keyword>
<evidence type="ECO:0000256" key="1">
    <source>
        <dbReference type="ARBA" id="ARBA00000385"/>
    </source>
</evidence>
<evidence type="ECO:0000256" key="2">
    <source>
        <dbReference type="ARBA" id="ARBA00005642"/>
    </source>
</evidence>
<dbReference type="OrthoDB" id="9802309at2"/>
<evidence type="ECO:0000256" key="4">
    <source>
        <dbReference type="ARBA" id="ARBA00023235"/>
    </source>
</evidence>
<evidence type="ECO:0000313" key="7">
    <source>
        <dbReference type="EMBL" id="ERP32144.1"/>
    </source>
</evidence>
<evidence type="ECO:0000256" key="5">
    <source>
        <dbReference type="HAMAP-Rule" id="MF_01080"/>
    </source>
</evidence>
<dbReference type="Gene3D" id="3.30.2350.10">
    <property type="entry name" value="Pseudouridine synthase"/>
    <property type="match status" value="1"/>
</dbReference>
<dbReference type="NCBIfam" id="TIGR00431">
    <property type="entry name" value="TruB"/>
    <property type="match status" value="1"/>
</dbReference>
<dbReference type="RefSeq" id="WP_022636375.1">
    <property type="nucleotide sequence ID" value="NZ_ASJR01000006.1"/>
</dbReference>
<organism evidence="7 8">
    <name type="scientific">Chitinivibrio alkaliphilus ACht1</name>
    <dbReference type="NCBI Taxonomy" id="1313304"/>
    <lineage>
        <taxon>Bacteria</taxon>
        <taxon>Pseudomonadati</taxon>
        <taxon>Fibrobacterota</taxon>
        <taxon>Chitinivibrionia</taxon>
        <taxon>Chitinivibrionales</taxon>
        <taxon>Chitinivibrionaceae</taxon>
        <taxon>Chitinivibrio</taxon>
    </lineage>
</organism>
<dbReference type="PANTHER" id="PTHR13767">
    <property type="entry name" value="TRNA-PSEUDOURIDINE SYNTHASE"/>
    <property type="match status" value="1"/>
</dbReference>
<dbReference type="GO" id="GO:0160148">
    <property type="term" value="F:tRNA pseudouridine(55) synthase activity"/>
    <property type="evidence" value="ECO:0007669"/>
    <property type="project" value="UniProtKB-EC"/>
</dbReference>
<dbReference type="eggNOG" id="COG0130">
    <property type="taxonomic scope" value="Bacteria"/>
</dbReference>
<dbReference type="EMBL" id="ASJR01000006">
    <property type="protein sequence ID" value="ERP32144.1"/>
    <property type="molecule type" value="Genomic_DNA"/>
</dbReference>
<dbReference type="InterPro" id="IPR014780">
    <property type="entry name" value="tRNA_psdUridine_synth_TruB"/>
</dbReference>
<comment type="catalytic activity">
    <reaction evidence="1 5">
        <text>uridine(55) in tRNA = pseudouridine(55) in tRNA</text>
        <dbReference type="Rhea" id="RHEA:42532"/>
        <dbReference type="Rhea" id="RHEA-COMP:10101"/>
        <dbReference type="Rhea" id="RHEA-COMP:10102"/>
        <dbReference type="ChEBI" id="CHEBI:65314"/>
        <dbReference type="ChEBI" id="CHEBI:65315"/>
        <dbReference type="EC" id="5.4.99.25"/>
    </reaction>
</comment>
<evidence type="ECO:0000256" key="3">
    <source>
        <dbReference type="ARBA" id="ARBA00022694"/>
    </source>
</evidence>
<evidence type="ECO:0000259" key="6">
    <source>
        <dbReference type="Pfam" id="PF01509"/>
    </source>
</evidence>
<reference evidence="7 8" key="1">
    <citation type="journal article" date="2013" name="Environ. Microbiol.">
        <title>Genome analysis of Chitinivibrio alkaliphilus gen. nov., sp. nov., a novel extremely haloalkaliphilic anaerobic chitinolytic bacterium from the candidate phylum Termite Group 3.</title>
        <authorList>
            <person name="Sorokin D.Y."/>
            <person name="Gumerov V.M."/>
            <person name="Rakitin A.L."/>
            <person name="Beletsky A.V."/>
            <person name="Damste J.S."/>
            <person name="Muyzer G."/>
            <person name="Mardanov A.V."/>
            <person name="Ravin N.V."/>
        </authorList>
    </citation>
    <scope>NUCLEOTIDE SEQUENCE [LARGE SCALE GENOMIC DNA]</scope>
    <source>
        <strain evidence="7 8">ACht1</strain>
    </source>
</reference>